<accession>A0ABR3W2K0</accession>
<dbReference type="Proteomes" id="UP001586593">
    <property type="component" value="Unassembled WGS sequence"/>
</dbReference>
<organism evidence="1 2">
    <name type="scientific">Phialemonium thermophilum</name>
    <dbReference type="NCBI Taxonomy" id="223376"/>
    <lineage>
        <taxon>Eukaryota</taxon>
        <taxon>Fungi</taxon>
        <taxon>Dikarya</taxon>
        <taxon>Ascomycota</taxon>
        <taxon>Pezizomycotina</taxon>
        <taxon>Sordariomycetes</taxon>
        <taxon>Sordariomycetidae</taxon>
        <taxon>Cephalothecales</taxon>
        <taxon>Cephalothecaceae</taxon>
        <taxon>Phialemonium</taxon>
    </lineage>
</organism>
<keyword evidence="2" id="KW-1185">Reference proteome</keyword>
<evidence type="ECO:0000313" key="2">
    <source>
        <dbReference type="Proteomes" id="UP001586593"/>
    </source>
</evidence>
<sequence>MSYADPPTLRFQVNKQRVPTCVEAASTEGHMESRGEGYAEPGFVRQKRIFQFFFPVLSCRSNPFASFPLALPCTPIARLPGSPRAWHVPHIFNRYQISGFLRRLRKQRHAVPQTQYEFKRGEGNQRHEDGRELRKATHTHTHTRTHTHAHRHLIIHTLRSQSRWVGCVFSQERWFLVARVVHSSHPVVGEVPRYLRRFNSFPCGSVVGEACRDWRMGELRSQILGIQPIQWTCRNRP</sequence>
<proteinExistence type="predicted"/>
<name>A0ABR3W2K0_9PEZI</name>
<reference evidence="1 2" key="1">
    <citation type="journal article" date="2024" name="Commun. Biol.">
        <title>Comparative genomic analysis of thermophilic fungi reveals convergent evolutionary adaptations and gene losses.</title>
        <authorList>
            <person name="Steindorff A.S."/>
            <person name="Aguilar-Pontes M.V."/>
            <person name="Robinson A.J."/>
            <person name="Andreopoulos B."/>
            <person name="LaButti K."/>
            <person name="Kuo A."/>
            <person name="Mondo S."/>
            <person name="Riley R."/>
            <person name="Otillar R."/>
            <person name="Haridas S."/>
            <person name="Lipzen A."/>
            <person name="Grimwood J."/>
            <person name="Schmutz J."/>
            <person name="Clum A."/>
            <person name="Reid I.D."/>
            <person name="Moisan M.C."/>
            <person name="Butler G."/>
            <person name="Nguyen T.T.M."/>
            <person name="Dewar K."/>
            <person name="Conant G."/>
            <person name="Drula E."/>
            <person name="Henrissat B."/>
            <person name="Hansel C."/>
            <person name="Singer S."/>
            <person name="Hutchinson M.I."/>
            <person name="de Vries R.P."/>
            <person name="Natvig D.O."/>
            <person name="Powell A.J."/>
            <person name="Tsang A."/>
            <person name="Grigoriev I.V."/>
        </authorList>
    </citation>
    <scope>NUCLEOTIDE SEQUENCE [LARGE SCALE GENOMIC DNA]</scope>
    <source>
        <strain evidence="1 2">ATCC 24622</strain>
    </source>
</reference>
<protein>
    <submittedName>
        <fullName evidence="1">Uncharacterized protein</fullName>
    </submittedName>
</protein>
<gene>
    <name evidence="1" type="ORF">VTK73DRAFT_9411</name>
</gene>
<evidence type="ECO:0000313" key="1">
    <source>
        <dbReference type="EMBL" id="KAL1851645.1"/>
    </source>
</evidence>
<comment type="caution">
    <text evidence="1">The sequence shown here is derived from an EMBL/GenBank/DDBJ whole genome shotgun (WGS) entry which is preliminary data.</text>
</comment>
<dbReference type="EMBL" id="JAZHXJ010000779">
    <property type="protein sequence ID" value="KAL1851645.1"/>
    <property type="molecule type" value="Genomic_DNA"/>
</dbReference>